<evidence type="ECO:0000256" key="6">
    <source>
        <dbReference type="SAM" id="MobiDB-lite"/>
    </source>
</evidence>
<evidence type="ECO:0000313" key="9">
    <source>
        <dbReference type="Proteomes" id="UP000000600"/>
    </source>
</evidence>
<feature type="domain" description="FYVE-type" evidence="7">
    <location>
        <begin position="93"/>
        <end position="152"/>
    </location>
</feature>
<feature type="region of interest" description="Disordered" evidence="6">
    <location>
        <begin position="342"/>
        <end position="383"/>
    </location>
</feature>
<protein>
    <recommendedName>
        <fullName evidence="7">FYVE-type domain-containing protein</fullName>
    </recommendedName>
</protein>
<name>A0C6A5_PARTE</name>
<dbReference type="InterPro" id="IPR011011">
    <property type="entry name" value="Znf_FYVE_PHD"/>
</dbReference>
<keyword evidence="1" id="KW-0479">Metal-binding</keyword>
<dbReference type="EMBL" id="CT868043">
    <property type="protein sequence ID" value="CAK66322.1"/>
    <property type="molecule type" value="Genomic_DNA"/>
</dbReference>
<evidence type="ECO:0000256" key="3">
    <source>
        <dbReference type="ARBA" id="ARBA00022833"/>
    </source>
</evidence>
<dbReference type="Gene3D" id="3.30.40.10">
    <property type="entry name" value="Zinc/RING finger domain, C3HC4 (zinc finger)"/>
    <property type="match status" value="1"/>
</dbReference>
<feature type="compositionally biased region" description="Basic and acidic residues" evidence="6">
    <location>
        <begin position="356"/>
        <end position="372"/>
    </location>
</feature>
<keyword evidence="3" id="KW-0862">Zinc</keyword>
<organism evidence="8 9">
    <name type="scientific">Paramecium tetraurelia</name>
    <dbReference type="NCBI Taxonomy" id="5888"/>
    <lineage>
        <taxon>Eukaryota</taxon>
        <taxon>Sar</taxon>
        <taxon>Alveolata</taxon>
        <taxon>Ciliophora</taxon>
        <taxon>Intramacronucleata</taxon>
        <taxon>Oligohymenophorea</taxon>
        <taxon>Peniculida</taxon>
        <taxon>Parameciidae</taxon>
        <taxon>Paramecium</taxon>
    </lineage>
</organism>
<keyword evidence="5" id="KW-0175">Coiled coil</keyword>
<feature type="coiled-coil region" evidence="5">
    <location>
        <begin position="238"/>
        <end position="300"/>
    </location>
</feature>
<dbReference type="OMA" id="QGKNECC"/>
<sequence length="383" mass="45007">MRDNRERANTQVDNNSYEDIIKKYKNISPTSNMSTQLESIEEDEVPSNFSIDQMEKETEKNQFLRKANDLDLVNQNESIFRCTLSDDKLKELKQGKNECCICHKSASLIHKLTQCKFCGNVVCKEHGKKKRKDPSNPTTFRRLCEICEDKYIRLSVETAYKQKRDQLAQQALELDTQSKSLLQDIRSLQNQVSEIQQQGVKQQGEYKQIQNELIFKTQKLDNETKGFQDENLKLKSIIQSIKKEMLSLNERLNEKKIDSQKKQHNLHQIEQEIQYNDIECQKVMLEIEKLQLTIQSKKQKDQQQKIQQKSQIQKSEVKNYQQYIQTDDSTTIQQFNPYLNNNNNLTINTNQSIENEPEKSDEKKKKSKKESEDREEGSCCSIM</sequence>
<evidence type="ECO:0000256" key="5">
    <source>
        <dbReference type="SAM" id="Coils"/>
    </source>
</evidence>
<feature type="coiled-coil region" evidence="5">
    <location>
        <begin position="171"/>
        <end position="198"/>
    </location>
</feature>
<keyword evidence="2 4" id="KW-0863">Zinc-finger</keyword>
<dbReference type="InterPro" id="IPR017455">
    <property type="entry name" value="Znf_FYVE-rel"/>
</dbReference>
<dbReference type="AlphaFoldDB" id="A0C6A5"/>
<dbReference type="SUPFAM" id="SSF57903">
    <property type="entry name" value="FYVE/PHD zinc finger"/>
    <property type="match status" value="1"/>
</dbReference>
<gene>
    <name evidence="8" type="ORF">GSPATT00035451001</name>
</gene>
<dbReference type="InterPro" id="IPR013083">
    <property type="entry name" value="Znf_RING/FYVE/PHD"/>
</dbReference>
<dbReference type="eggNOG" id="ENOG502T1UP">
    <property type="taxonomic scope" value="Eukaryota"/>
</dbReference>
<evidence type="ECO:0000256" key="1">
    <source>
        <dbReference type="ARBA" id="ARBA00022723"/>
    </source>
</evidence>
<evidence type="ECO:0000256" key="4">
    <source>
        <dbReference type="PROSITE-ProRule" id="PRU00091"/>
    </source>
</evidence>
<reference evidence="8 9" key="1">
    <citation type="journal article" date="2006" name="Nature">
        <title>Global trends of whole-genome duplications revealed by the ciliate Paramecium tetraurelia.</title>
        <authorList>
            <consortium name="Genoscope"/>
            <person name="Aury J.-M."/>
            <person name="Jaillon O."/>
            <person name="Duret L."/>
            <person name="Noel B."/>
            <person name="Jubin C."/>
            <person name="Porcel B.M."/>
            <person name="Segurens B."/>
            <person name="Daubin V."/>
            <person name="Anthouard V."/>
            <person name="Aiach N."/>
            <person name="Arnaiz O."/>
            <person name="Billaut A."/>
            <person name="Beisson J."/>
            <person name="Blanc I."/>
            <person name="Bouhouche K."/>
            <person name="Camara F."/>
            <person name="Duharcourt S."/>
            <person name="Guigo R."/>
            <person name="Gogendeau D."/>
            <person name="Katinka M."/>
            <person name="Keller A.-M."/>
            <person name="Kissmehl R."/>
            <person name="Klotz C."/>
            <person name="Koll F."/>
            <person name="Le Moue A."/>
            <person name="Lepere C."/>
            <person name="Malinsky S."/>
            <person name="Nowacki M."/>
            <person name="Nowak J.K."/>
            <person name="Plattner H."/>
            <person name="Poulain J."/>
            <person name="Ruiz F."/>
            <person name="Serrano V."/>
            <person name="Zagulski M."/>
            <person name="Dessen P."/>
            <person name="Betermier M."/>
            <person name="Weissenbach J."/>
            <person name="Scarpelli C."/>
            <person name="Schachter V."/>
            <person name="Sperling L."/>
            <person name="Meyer E."/>
            <person name="Cohen J."/>
            <person name="Wincker P."/>
        </authorList>
    </citation>
    <scope>NUCLEOTIDE SEQUENCE [LARGE SCALE GENOMIC DNA]</scope>
    <source>
        <strain evidence="8 9">Stock d4-2</strain>
    </source>
</reference>
<dbReference type="PROSITE" id="PS50178">
    <property type="entry name" value="ZF_FYVE"/>
    <property type="match status" value="1"/>
</dbReference>
<dbReference type="OrthoDB" id="306739at2759"/>
<dbReference type="RefSeq" id="XP_001433719.1">
    <property type="nucleotide sequence ID" value="XM_001433682.1"/>
</dbReference>
<dbReference type="Proteomes" id="UP000000600">
    <property type="component" value="Unassembled WGS sequence"/>
</dbReference>
<dbReference type="CDD" id="cd00065">
    <property type="entry name" value="FYVE_like_SF"/>
    <property type="match status" value="1"/>
</dbReference>
<accession>A0C6A5</accession>
<dbReference type="GeneID" id="5019504"/>
<dbReference type="KEGG" id="ptm:GSPATT00035451001"/>
<keyword evidence="9" id="KW-1185">Reference proteome</keyword>
<dbReference type="HOGENOM" id="CLU_722521_0_0_1"/>
<dbReference type="InParanoid" id="A0C6A5"/>
<proteinExistence type="predicted"/>
<evidence type="ECO:0000256" key="2">
    <source>
        <dbReference type="ARBA" id="ARBA00022771"/>
    </source>
</evidence>
<evidence type="ECO:0000259" key="7">
    <source>
        <dbReference type="PROSITE" id="PS50178"/>
    </source>
</evidence>
<dbReference type="GO" id="GO:0008270">
    <property type="term" value="F:zinc ion binding"/>
    <property type="evidence" value="ECO:0007669"/>
    <property type="project" value="UniProtKB-KW"/>
</dbReference>
<evidence type="ECO:0000313" key="8">
    <source>
        <dbReference type="EMBL" id="CAK66322.1"/>
    </source>
</evidence>